<protein>
    <submittedName>
        <fullName evidence="4 5">Titin-like isoform X1</fullName>
    </submittedName>
</protein>
<dbReference type="RefSeq" id="XP_033344935.1">
    <property type="nucleotide sequence ID" value="XM_033489044.1"/>
</dbReference>
<accession>A0A6J3JXT3</accession>
<feature type="compositionally biased region" description="Polar residues" evidence="2">
    <location>
        <begin position="520"/>
        <end position="540"/>
    </location>
</feature>
<feature type="compositionally biased region" description="Basic and acidic residues" evidence="2">
    <location>
        <begin position="430"/>
        <end position="439"/>
    </location>
</feature>
<feature type="compositionally biased region" description="Acidic residues" evidence="2">
    <location>
        <begin position="783"/>
        <end position="792"/>
    </location>
</feature>
<dbReference type="KEGG" id="bvk:117231016"/>
<name>A0A6J3JXT3_9HYME</name>
<evidence type="ECO:0000313" key="5">
    <source>
        <dbReference type="RefSeq" id="XP_033344935.1"/>
    </source>
</evidence>
<proteinExistence type="predicted"/>
<feature type="compositionally biased region" description="Basic and acidic residues" evidence="2">
    <location>
        <begin position="265"/>
        <end position="281"/>
    </location>
</feature>
<dbReference type="Proteomes" id="UP000504631">
    <property type="component" value="Unplaced"/>
</dbReference>
<feature type="compositionally biased region" description="Acidic residues" evidence="2">
    <location>
        <begin position="726"/>
        <end position="742"/>
    </location>
</feature>
<dbReference type="RefSeq" id="XP_033344934.1">
    <property type="nucleotide sequence ID" value="XM_033489043.1"/>
</dbReference>
<reference evidence="4 5" key="1">
    <citation type="submission" date="2025-04" db="UniProtKB">
        <authorList>
            <consortium name="RefSeq"/>
        </authorList>
    </citation>
    <scope>IDENTIFICATION</scope>
    <source>
        <tissue evidence="4 5">Muscle</tissue>
    </source>
</reference>
<dbReference type="GeneID" id="117231016"/>
<organism evidence="3 5">
    <name type="scientific">Bombus vosnesenskii</name>
    <dbReference type="NCBI Taxonomy" id="207650"/>
    <lineage>
        <taxon>Eukaryota</taxon>
        <taxon>Metazoa</taxon>
        <taxon>Ecdysozoa</taxon>
        <taxon>Arthropoda</taxon>
        <taxon>Hexapoda</taxon>
        <taxon>Insecta</taxon>
        <taxon>Pterygota</taxon>
        <taxon>Neoptera</taxon>
        <taxon>Endopterygota</taxon>
        <taxon>Hymenoptera</taxon>
        <taxon>Apocrita</taxon>
        <taxon>Aculeata</taxon>
        <taxon>Apoidea</taxon>
        <taxon>Anthophila</taxon>
        <taxon>Apidae</taxon>
        <taxon>Bombus</taxon>
        <taxon>Pyrobombus</taxon>
    </lineage>
</organism>
<feature type="compositionally biased region" description="Basic and acidic residues" evidence="2">
    <location>
        <begin position="290"/>
        <end position="302"/>
    </location>
</feature>
<feature type="coiled-coil region" evidence="1">
    <location>
        <begin position="564"/>
        <end position="691"/>
    </location>
</feature>
<feature type="compositionally biased region" description="Polar residues" evidence="2">
    <location>
        <begin position="488"/>
        <end position="498"/>
    </location>
</feature>
<evidence type="ECO:0000256" key="2">
    <source>
        <dbReference type="SAM" id="MobiDB-lite"/>
    </source>
</evidence>
<evidence type="ECO:0000256" key="1">
    <source>
        <dbReference type="SAM" id="Coils"/>
    </source>
</evidence>
<sequence>MVYESDFYTTRRPYSRPLVSSYSITQDRPITLPISTILQLRSIPRMPYVAHKRLVTVIHLPYHTVYHGGSLIPIRVHARVRPSVLAAEINRIRNLTRPSTESYTEKYLRSKDHIYFDDEAREIRARVDSLLRRVHVFIPRAVASDFAEEIIPERMGSGDYVRRLISGKHNAKKDTIEPISWYDVPDRGNFGNLACVKYVAGKPQSVRKPYFKVADLRPSDVKNDVNFLSYYSKNREAAANASPDVPMTERELRKARALQPDLDESTLRKEIKTDKETESKPEKKRGFKRGKAETKGTEDEATKASTLQSVKEPEPVNETQSKPETIKEAEFASEIAKQPEPLQESELSKQPEPVKAPKSAKKVKPMKEPEPVKEAKPSKEPEPAKELELAKQPEPAKDPEPTKELEPAKEPEPLKEPEPVTETVSVEEPEPVKEAELAKEVQLAEQTEPVKQSEPELEAIKEPVKESESVKEPEPLGEPAKSLEPELNSENPAESIQAVTEALQESESEAVQGPQPISELETNQESTPKASSEPQTTEGVSESDETDEKKATNKVVKHDKEEAVKRIEEYLVKAVEEARTEEEKKQAAEEEIAKLEADEMKAWEALQVAQERLAHLDEIVEQEKAEAERKAEEAKIEANRLETERILEEERKIAEARTTALLKEQERMIIEEELEKARDQEETEIRLANVTFDDPDEVKDIEHFHDDVITSDITDQEREERLCDPVTDDDTRVEDDVQEEERFEMTQDPFVEEPEGAESKPVTGGNAVEESPNIEEVTSGGEESFEWAEEDA</sequence>
<feature type="compositionally biased region" description="Basic and acidic residues" evidence="2">
    <location>
        <begin position="365"/>
        <end position="418"/>
    </location>
</feature>
<gene>
    <name evidence="4 5" type="primary">LOC117231016</name>
</gene>
<keyword evidence="1" id="KW-0175">Coiled coil</keyword>
<feature type="compositionally biased region" description="Basic and acidic residues" evidence="2">
    <location>
        <begin position="451"/>
        <end position="474"/>
    </location>
</feature>
<feature type="region of interest" description="Disordered" evidence="2">
    <location>
        <begin position="711"/>
        <end position="792"/>
    </location>
</feature>
<feature type="compositionally biased region" description="Basic and acidic residues" evidence="2">
    <location>
        <begin position="547"/>
        <end position="556"/>
    </location>
</feature>
<dbReference type="AlphaFoldDB" id="A0A6J3JXT3"/>
<feature type="region of interest" description="Disordered" evidence="2">
    <location>
        <begin position="238"/>
        <end position="556"/>
    </location>
</feature>
<keyword evidence="3" id="KW-1185">Reference proteome</keyword>
<evidence type="ECO:0000313" key="4">
    <source>
        <dbReference type="RefSeq" id="XP_033344934.1"/>
    </source>
</evidence>
<evidence type="ECO:0000313" key="3">
    <source>
        <dbReference type="Proteomes" id="UP000504631"/>
    </source>
</evidence>